<keyword evidence="1" id="KW-1133">Transmembrane helix</keyword>
<evidence type="ECO:0000313" key="2">
    <source>
        <dbReference type="EMBL" id="KKL52667.1"/>
    </source>
</evidence>
<feature type="transmembrane region" description="Helical" evidence="1">
    <location>
        <begin position="6"/>
        <end position="25"/>
    </location>
</feature>
<protein>
    <submittedName>
        <fullName evidence="2">Uncharacterized protein</fullName>
    </submittedName>
</protein>
<sequence length="82" mass="8891">MEGNIATIIGSAVTVVAVGIGVYVMNTFMKNVKKDIMDTLDRQFASCNGRMEKIEKVDDDQWTALHGHGHKALDANGSKVVV</sequence>
<keyword evidence="1" id="KW-0812">Transmembrane</keyword>
<dbReference type="EMBL" id="LAZR01031812">
    <property type="protein sequence ID" value="KKL52667.1"/>
    <property type="molecule type" value="Genomic_DNA"/>
</dbReference>
<reference evidence="2" key="1">
    <citation type="journal article" date="2015" name="Nature">
        <title>Complex archaea that bridge the gap between prokaryotes and eukaryotes.</title>
        <authorList>
            <person name="Spang A."/>
            <person name="Saw J.H."/>
            <person name="Jorgensen S.L."/>
            <person name="Zaremba-Niedzwiedzka K."/>
            <person name="Martijn J."/>
            <person name="Lind A.E."/>
            <person name="van Eijk R."/>
            <person name="Schleper C."/>
            <person name="Guy L."/>
            <person name="Ettema T.J."/>
        </authorList>
    </citation>
    <scope>NUCLEOTIDE SEQUENCE</scope>
</reference>
<name>A0A0F9FNP0_9ZZZZ</name>
<proteinExistence type="predicted"/>
<comment type="caution">
    <text evidence="2">The sequence shown here is derived from an EMBL/GenBank/DDBJ whole genome shotgun (WGS) entry which is preliminary data.</text>
</comment>
<accession>A0A0F9FNP0</accession>
<gene>
    <name evidence="2" type="ORF">LCGC14_2283190</name>
</gene>
<keyword evidence="1" id="KW-0472">Membrane</keyword>
<organism evidence="2">
    <name type="scientific">marine sediment metagenome</name>
    <dbReference type="NCBI Taxonomy" id="412755"/>
    <lineage>
        <taxon>unclassified sequences</taxon>
        <taxon>metagenomes</taxon>
        <taxon>ecological metagenomes</taxon>
    </lineage>
</organism>
<evidence type="ECO:0000256" key="1">
    <source>
        <dbReference type="SAM" id="Phobius"/>
    </source>
</evidence>
<dbReference type="AlphaFoldDB" id="A0A0F9FNP0"/>